<sequence>MKQGVYEVGTFGTVSISTLHPSSATTVCNQHEVKSGRAFATVTVFDKLPCTGGGIRDVYILNEVYLTWRTHLDVPAKRIDLVSLDAIRHHMYAAKSRFKKWVPPKQPKPPKVLSNVEQMTLGRIPVHEGCTVIERVQASQTHRASILSDPTRNNDVQSPQHSTSVTAPTCSLASNVSEGRRPVVESLHSNEQHSTQLLLNLSGRVSVSATQDPLLNTQSASASGPGINLDIHLYPRGMVHNDVQVNNPILLATPAASSSTTQTTSRVPTTQTTSRVTPTTDTQSITRMAHSSAKEVNGDQRRRQPAVITRDIGLNTCTAS</sequence>
<keyword evidence="3" id="KW-1185">Reference proteome</keyword>
<proteinExistence type="predicted"/>
<dbReference type="AlphaFoldDB" id="A0A0L0G5V9"/>
<feature type="region of interest" description="Disordered" evidence="1">
    <location>
        <begin position="148"/>
        <end position="167"/>
    </location>
</feature>
<dbReference type="Proteomes" id="UP000054560">
    <property type="component" value="Unassembled WGS sequence"/>
</dbReference>
<dbReference type="RefSeq" id="XP_014158241.1">
    <property type="nucleotide sequence ID" value="XM_014302766.1"/>
</dbReference>
<feature type="region of interest" description="Disordered" evidence="1">
    <location>
        <begin position="256"/>
        <end position="282"/>
    </location>
</feature>
<protein>
    <submittedName>
        <fullName evidence="2">Uncharacterized protein</fullName>
    </submittedName>
</protein>
<reference evidence="2 3" key="1">
    <citation type="submission" date="2011-02" db="EMBL/GenBank/DDBJ databases">
        <title>The Genome Sequence of Sphaeroforma arctica JP610.</title>
        <authorList>
            <consortium name="The Broad Institute Genome Sequencing Platform"/>
            <person name="Russ C."/>
            <person name="Cuomo C."/>
            <person name="Young S.K."/>
            <person name="Zeng Q."/>
            <person name="Gargeya S."/>
            <person name="Alvarado L."/>
            <person name="Berlin A."/>
            <person name="Chapman S.B."/>
            <person name="Chen Z."/>
            <person name="Freedman E."/>
            <person name="Gellesch M."/>
            <person name="Goldberg J."/>
            <person name="Griggs A."/>
            <person name="Gujja S."/>
            <person name="Heilman E."/>
            <person name="Heiman D."/>
            <person name="Howarth C."/>
            <person name="Mehta T."/>
            <person name="Neiman D."/>
            <person name="Pearson M."/>
            <person name="Roberts A."/>
            <person name="Saif S."/>
            <person name="Shea T."/>
            <person name="Shenoy N."/>
            <person name="Sisk P."/>
            <person name="Stolte C."/>
            <person name="Sykes S."/>
            <person name="White J."/>
            <person name="Yandava C."/>
            <person name="Burger G."/>
            <person name="Gray M.W."/>
            <person name="Holland P.W.H."/>
            <person name="King N."/>
            <person name="Lang F.B.F."/>
            <person name="Roger A.J."/>
            <person name="Ruiz-Trillo I."/>
            <person name="Haas B."/>
            <person name="Nusbaum C."/>
            <person name="Birren B."/>
        </authorList>
    </citation>
    <scope>NUCLEOTIDE SEQUENCE [LARGE SCALE GENOMIC DNA]</scope>
    <source>
        <strain evidence="2 3">JP610</strain>
    </source>
</reference>
<evidence type="ECO:0000256" key="1">
    <source>
        <dbReference type="SAM" id="MobiDB-lite"/>
    </source>
</evidence>
<dbReference type="EMBL" id="KQ241771">
    <property type="protein sequence ID" value="KNC84339.1"/>
    <property type="molecule type" value="Genomic_DNA"/>
</dbReference>
<accession>A0A0L0G5V9</accession>
<organism evidence="2 3">
    <name type="scientific">Sphaeroforma arctica JP610</name>
    <dbReference type="NCBI Taxonomy" id="667725"/>
    <lineage>
        <taxon>Eukaryota</taxon>
        <taxon>Ichthyosporea</taxon>
        <taxon>Ichthyophonida</taxon>
        <taxon>Sphaeroforma</taxon>
    </lineage>
</organism>
<evidence type="ECO:0000313" key="2">
    <source>
        <dbReference type="EMBL" id="KNC84339.1"/>
    </source>
</evidence>
<name>A0A0L0G5V9_9EUKA</name>
<evidence type="ECO:0000313" key="3">
    <source>
        <dbReference type="Proteomes" id="UP000054560"/>
    </source>
</evidence>
<gene>
    <name evidence="2" type="ORF">SARC_03444</name>
</gene>
<dbReference type="GeneID" id="25903948"/>